<reference evidence="11" key="1">
    <citation type="submission" date="2013-11" db="EMBL/GenBank/DDBJ databases">
        <title>Comparative genomics of Ignicoccus.</title>
        <authorList>
            <person name="Podar M."/>
        </authorList>
    </citation>
    <scope>NUCLEOTIDE SEQUENCE</scope>
    <source>
        <strain evidence="11">DSM 13166</strain>
    </source>
</reference>
<evidence type="ECO:0000256" key="9">
    <source>
        <dbReference type="SAM" id="MobiDB-lite"/>
    </source>
</evidence>
<dbReference type="Pfam" id="PF22698">
    <property type="entry name" value="Semialdhyde_dhC_1"/>
    <property type="match status" value="1"/>
</dbReference>
<keyword evidence="2 7" id="KW-0055">Arginine biosynthesis</keyword>
<feature type="active site" evidence="7 8">
    <location>
        <position position="158"/>
    </location>
</feature>
<evidence type="ECO:0000256" key="4">
    <source>
        <dbReference type="ARBA" id="ARBA00022857"/>
    </source>
</evidence>
<dbReference type="CDD" id="cd17895">
    <property type="entry name" value="AGPR_1_N"/>
    <property type="match status" value="1"/>
</dbReference>
<dbReference type="HAMAP" id="MF_00150">
    <property type="entry name" value="ArgC_type1"/>
    <property type="match status" value="1"/>
</dbReference>
<comment type="function">
    <text evidence="7">Involved in both the arginine and lysine biosynthetic pathways.</text>
</comment>
<evidence type="ECO:0000313" key="12">
    <source>
        <dbReference type="Proteomes" id="UP001063698"/>
    </source>
</evidence>
<feature type="region of interest" description="Disordered" evidence="9">
    <location>
        <begin position="193"/>
        <end position="212"/>
    </location>
</feature>
<dbReference type="PANTHER" id="PTHR32338">
    <property type="entry name" value="N-ACETYL-GAMMA-GLUTAMYL-PHOSPHATE REDUCTASE, CHLOROPLASTIC-RELATED-RELATED"/>
    <property type="match status" value="1"/>
</dbReference>
<evidence type="ECO:0000256" key="6">
    <source>
        <dbReference type="ARBA" id="ARBA00023154"/>
    </source>
</evidence>
<evidence type="ECO:0000256" key="7">
    <source>
        <dbReference type="HAMAP-Rule" id="MF_02083"/>
    </source>
</evidence>
<dbReference type="Pfam" id="PF01118">
    <property type="entry name" value="Semialdhyde_dh"/>
    <property type="match status" value="1"/>
</dbReference>
<comment type="similarity">
    <text evidence="7">Belongs to the NAGSA dehydrogenase family. Type 1 subfamily. LysY sub-subfamily.</text>
</comment>
<dbReference type="EC" id="1.2.1.106" evidence="7"/>
<comment type="subcellular location">
    <subcellularLocation>
        <location evidence="7">Cytoplasm</location>
    </subcellularLocation>
</comment>
<evidence type="ECO:0000256" key="5">
    <source>
        <dbReference type="ARBA" id="ARBA00023002"/>
    </source>
</evidence>
<dbReference type="GO" id="GO:0003942">
    <property type="term" value="F:N-acetyl-gamma-glutamyl-phosphate reductase activity"/>
    <property type="evidence" value="ECO:0007669"/>
    <property type="project" value="InterPro"/>
</dbReference>
<dbReference type="PROSITE" id="PS01224">
    <property type="entry name" value="ARGC"/>
    <property type="match status" value="1"/>
</dbReference>
<feature type="binding site" evidence="7">
    <location>
        <begin position="13"/>
        <end position="16"/>
    </location>
    <ligand>
        <name>NADP(+)</name>
        <dbReference type="ChEBI" id="CHEBI:58349"/>
    </ligand>
</feature>
<dbReference type="SUPFAM" id="SSF51735">
    <property type="entry name" value="NAD(P)-binding Rossmann-fold domains"/>
    <property type="match status" value="1"/>
</dbReference>
<dbReference type="KEGG" id="ipc:IPA_02535"/>
<comment type="caution">
    <text evidence="7">Lacks conserved residue(s) required for the propagation of feature annotation.</text>
</comment>
<comment type="catalytic activity">
    <reaction evidence="7">
        <text>[amino-group carrier protein]-C-terminal-gamma-(L-glutamyl-5-semialdehyde)-L-glutamate + phosphate + NADP(+) = [amino-group carrier protein]-C-terminal-gamma-(5-phospho-L-glutamyl)-L-glutamate + NADPH + H(+)</text>
        <dbReference type="Rhea" id="RHEA:52668"/>
        <dbReference type="Rhea" id="RHEA-COMP:13313"/>
        <dbReference type="Rhea" id="RHEA-COMP:13327"/>
        <dbReference type="ChEBI" id="CHEBI:15378"/>
        <dbReference type="ChEBI" id="CHEBI:43474"/>
        <dbReference type="ChEBI" id="CHEBI:57783"/>
        <dbReference type="ChEBI" id="CHEBI:58349"/>
        <dbReference type="ChEBI" id="CHEBI:136717"/>
        <dbReference type="ChEBI" id="CHEBI:136761"/>
        <dbReference type="EC" id="1.2.1.106"/>
    </reaction>
</comment>
<dbReference type="GO" id="GO:0019878">
    <property type="term" value="P:lysine biosynthetic process via aminoadipic acid"/>
    <property type="evidence" value="ECO:0007669"/>
    <property type="project" value="UniProtKB-UniRule"/>
</dbReference>
<comment type="pathway">
    <text evidence="7">Amino-acid biosynthesis; L-arginine biosynthesis.</text>
</comment>
<dbReference type="CDD" id="cd23939">
    <property type="entry name" value="AGPR_1_C_LysY"/>
    <property type="match status" value="1"/>
</dbReference>
<evidence type="ECO:0000256" key="2">
    <source>
        <dbReference type="ARBA" id="ARBA00022571"/>
    </source>
</evidence>
<evidence type="ECO:0000259" key="10">
    <source>
        <dbReference type="SMART" id="SM00859"/>
    </source>
</evidence>
<dbReference type="GO" id="GO:0005737">
    <property type="term" value="C:cytoplasm"/>
    <property type="evidence" value="ECO:0007669"/>
    <property type="project" value="UniProtKB-SubCell"/>
</dbReference>
<dbReference type="Gene3D" id="3.30.360.10">
    <property type="entry name" value="Dihydrodipicolinate Reductase, domain 2"/>
    <property type="match status" value="1"/>
</dbReference>
<dbReference type="InterPro" id="IPR000534">
    <property type="entry name" value="Semialdehyde_DH_NAD-bd"/>
</dbReference>
<dbReference type="InterPro" id="IPR000706">
    <property type="entry name" value="AGPR_type-1"/>
</dbReference>
<dbReference type="NCBIfam" id="TIGR01850">
    <property type="entry name" value="argC"/>
    <property type="match status" value="1"/>
</dbReference>
<keyword evidence="1 7" id="KW-0963">Cytoplasm</keyword>
<evidence type="ECO:0000313" key="11">
    <source>
        <dbReference type="EMBL" id="UXD21300.1"/>
    </source>
</evidence>
<proteinExistence type="inferred from homology"/>
<dbReference type="InterPro" id="IPR023013">
    <property type="entry name" value="AGPR_AS"/>
</dbReference>
<feature type="binding site" evidence="7">
    <location>
        <position position="324"/>
    </location>
    <ligand>
        <name>NADP(+)</name>
        <dbReference type="ChEBI" id="CHEBI:58349"/>
    </ligand>
</feature>
<dbReference type="Proteomes" id="UP001063698">
    <property type="component" value="Chromosome"/>
</dbReference>
<dbReference type="HAMAP" id="MF_02083">
    <property type="entry name" value="LysY"/>
    <property type="match status" value="1"/>
</dbReference>
<dbReference type="EC" id="1.2.1.103" evidence="7"/>
<organism evidence="11 12">
    <name type="scientific">Ignicoccus pacificus DSM 13166</name>
    <dbReference type="NCBI Taxonomy" id="940294"/>
    <lineage>
        <taxon>Archaea</taxon>
        <taxon>Thermoproteota</taxon>
        <taxon>Thermoprotei</taxon>
        <taxon>Desulfurococcales</taxon>
        <taxon>Desulfurococcaceae</taxon>
        <taxon>Ignicoccus</taxon>
    </lineage>
</organism>
<comment type="pathway">
    <text evidence="7">Amino-acid biosynthesis; L-lysine biosynthesis via AAA pathway; L-lysine from L-alpha-aminoadipate (Thermus route): step 3/5.</text>
</comment>
<feature type="domain" description="Semialdehyde dehydrogenase NAD-binding" evidence="10">
    <location>
        <begin position="6"/>
        <end position="150"/>
    </location>
</feature>
<dbReference type="GO" id="GO:0070401">
    <property type="term" value="F:NADP+ binding"/>
    <property type="evidence" value="ECO:0007669"/>
    <property type="project" value="InterPro"/>
</dbReference>
<keyword evidence="3 7" id="KW-0028">Amino-acid biosynthesis</keyword>
<dbReference type="GO" id="GO:0051287">
    <property type="term" value="F:NAD binding"/>
    <property type="evidence" value="ECO:0007669"/>
    <property type="project" value="InterPro"/>
</dbReference>
<keyword evidence="4 7" id="KW-0521">NADP</keyword>
<evidence type="ECO:0000256" key="1">
    <source>
        <dbReference type="ARBA" id="ARBA00022490"/>
    </source>
</evidence>
<keyword evidence="5 7" id="KW-0560">Oxidoreductase</keyword>
<dbReference type="SUPFAM" id="SSF55347">
    <property type="entry name" value="Glyceraldehyde-3-phosphate dehydrogenase-like, C-terminal domain"/>
    <property type="match status" value="1"/>
</dbReference>
<dbReference type="AlphaFoldDB" id="A0A977PKI4"/>
<dbReference type="InterPro" id="IPR050085">
    <property type="entry name" value="AGPR"/>
</dbReference>
<protein>
    <recommendedName>
        <fullName evidence="7">Putative [LysW]-L-2-aminoadipate/[LysW]-L-glutamate phosphate reductase</fullName>
        <ecNumber evidence="7">1.2.1.103</ecNumber>
        <ecNumber evidence="7">1.2.1.106</ecNumber>
    </recommendedName>
</protein>
<dbReference type="EMBL" id="CP006868">
    <property type="protein sequence ID" value="UXD21300.1"/>
    <property type="molecule type" value="Genomic_DNA"/>
</dbReference>
<sequence length="357" mass="39377">MLEVFKVAIVGASGYTGGELLRILAVHPKVEVKVATSREYAGKPVYYAHPHLRGIYRRLKFTKLESPEQLADVVGDVDLVFLALPHKVSLHFVPKALEIGLKVVDLSADYRLKRIEDYKRWYGYEHPYPDLLEKAVYGIPELYGEKIKGAQLVANPGCNATSSILAVVPIASAGFIDLDHLVVDVKVGSSEAGAKPYRGGHHPEREGTARPYDASGHRHVAELEQAIRDFTGKDVRVGFTPHAVSMIRGSLASAYSWLTKDVKDLDVQRAYAKFYAGKPFIKIIRGPPMPYPDVKNVYGSNYAEVGFALDKRVGRLAMFAAIDNLMKGAAGVAVQNMNLMLGIEEDEGLKYLMPVRP</sequence>
<keyword evidence="6 7" id="KW-0457">Lysine biosynthesis</keyword>
<evidence type="ECO:0000256" key="3">
    <source>
        <dbReference type="ARBA" id="ARBA00022605"/>
    </source>
</evidence>
<dbReference type="SMART" id="SM00859">
    <property type="entry name" value="Semialdhyde_dh"/>
    <property type="match status" value="1"/>
</dbReference>
<comment type="catalytic activity">
    <reaction evidence="7">
        <text>[amino-group carrier protein]-C-terminal-N-(1-carboxy-5-oxopentan-1-yl)-L-glutamine + phosphate + NADP(+) = [amino-group carrier protein]-C-terminal-N-(1-carboxy-5-phosphooxy-5-oxopentan-1-yl)-L-glutamine + NADPH + H(+)</text>
        <dbReference type="Rhea" id="RHEA:41948"/>
        <dbReference type="Rhea" id="RHEA-COMP:9712"/>
        <dbReference type="Rhea" id="RHEA-COMP:9714"/>
        <dbReference type="ChEBI" id="CHEBI:15378"/>
        <dbReference type="ChEBI" id="CHEBI:43474"/>
        <dbReference type="ChEBI" id="CHEBI:57783"/>
        <dbReference type="ChEBI" id="CHEBI:58349"/>
        <dbReference type="ChEBI" id="CHEBI:78499"/>
        <dbReference type="ChEBI" id="CHEBI:78501"/>
        <dbReference type="EC" id="1.2.1.103"/>
    </reaction>
</comment>
<dbReference type="InterPro" id="IPR036291">
    <property type="entry name" value="NAD(P)-bd_dom_sf"/>
</dbReference>
<accession>A0A977PKI4</accession>
<dbReference type="InterPro" id="IPR037535">
    <property type="entry name" value="LysY"/>
</dbReference>
<gene>
    <name evidence="7" type="primary">lysY</name>
    <name evidence="11" type="ORF">IPA_02535</name>
</gene>
<evidence type="ECO:0000256" key="8">
    <source>
        <dbReference type="PROSITE-ProRule" id="PRU10010"/>
    </source>
</evidence>
<dbReference type="PANTHER" id="PTHR32338:SF11">
    <property type="entry name" value="[LYSW]-L-2-AMINOADIPATE_[LYSW]-L-GLUTAMATE PHOSPHATE REDUCTASE-RELATED"/>
    <property type="match status" value="1"/>
</dbReference>
<name>A0A977PKI4_9CREN</name>
<dbReference type="Gene3D" id="3.40.50.720">
    <property type="entry name" value="NAD(P)-binding Rossmann-like Domain"/>
    <property type="match status" value="1"/>
</dbReference>
<keyword evidence="12" id="KW-1185">Reference proteome</keyword>
<dbReference type="InterPro" id="IPR058924">
    <property type="entry name" value="AGPR_dimerisation_dom"/>
</dbReference>
<dbReference type="GO" id="GO:0042450">
    <property type="term" value="P:L-arginine biosynthetic process via ornithine"/>
    <property type="evidence" value="ECO:0007669"/>
    <property type="project" value="UniProtKB-UniRule"/>
</dbReference>